<feature type="region of interest" description="Disordered" evidence="4">
    <location>
        <begin position="518"/>
        <end position="537"/>
    </location>
</feature>
<comment type="similarity">
    <text evidence="1">Belongs to the bacterial phospholipase C family.</text>
</comment>
<dbReference type="InterPro" id="IPR017767">
    <property type="entry name" value="PC-PLC"/>
</dbReference>
<evidence type="ECO:0000256" key="5">
    <source>
        <dbReference type="SAM" id="SignalP"/>
    </source>
</evidence>
<keyword evidence="5" id="KW-0732">Signal</keyword>
<dbReference type="RefSeq" id="WP_394834473.1">
    <property type="nucleotide sequence ID" value="NZ_CP089929.1"/>
</dbReference>
<name>A0ABZ2L4V0_9BACT</name>
<dbReference type="PROSITE" id="PS51318">
    <property type="entry name" value="TAT"/>
    <property type="match status" value="1"/>
</dbReference>
<dbReference type="EC" id="3.1.4.3" evidence="2"/>
<proteinExistence type="inferred from homology"/>
<evidence type="ECO:0000256" key="2">
    <source>
        <dbReference type="ARBA" id="ARBA00012018"/>
    </source>
</evidence>
<organism evidence="7 8">
    <name type="scientific">Pendulispora rubella</name>
    <dbReference type="NCBI Taxonomy" id="2741070"/>
    <lineage>
        <taxon>Bacteria</taxon>
        <taxon>Pseudomonadati</taxon>
        <taxon>Myxococcota</taxon>
        <taxon>Myxococcia</taxon>
        <taxon>Myxococcales</taxon>
        <taxon>Sorangiineae</taxon>
        <taxon>Pendulisporaceae</taxon>
        <taxon>Pendulispora</taxon>
    </lineage>
</organism>
<dbReference type="InterPro" id="IPR008475">
    <property type="entry name" value="PLipase_C_C"/>
</dbReference>
<keyword evidence="3" id="KW-0378">Hydrolase</keyword>
<evidence type="ECO:0000256" key="1">
    <source>
        <dbReference type="ARBA" id="ARBA00009717"/>
    </source>
</evidence>
<feature type="domain" description="Bacterial phospholipase C C-terminal" evidence="6">
    <location>
        <begin position="663"/>
        <end position="744"/>
    </location>
</feature>
<reference evidence="7" key="1">
    <citation type="submission" date="2021-12" db="EMBL/GenBank/DDBJ databases">
        <title>Discovery of the Pendulisporaceae a myxobacterial family with distinct sporulation behavior and unique specialized metabolism.</title>
        <authorList>
            <person name="Garcia R."/>
            <person name="Popoff A."/>
            <person name="Bader C.D."/>
            <person name="Loehr J."/>
            <person name="Walesch S."/>
            <person name="Walt C."/>
            <person name="Boldt J."/>
            <person name="Bunk B."/>
            <person name="Haeckl F.J.F.P.J."/>
            <person name="Gunesch A.P."/>
            <person name="Birkelbach J."/>
            <person name="Nuebel U."/>
            <person name="Pietschmann T."/>
            <person name="Bach T."/>
            <person name="Mueller R."/>
        </authorList>
    </citation>
    <scope>NUCLEOTIDE SEQUENCE</scope>
    <source>
        <strain evidence="7">MSr11367</strain>
    </source>
</reference>
<evidence type="ECO:0000256" key="3">
    <source>
        <dbReference type="ARBA" id="ARBA00022801"/>
    </source>
</evidence>
<feature type="domain" description="Bacterial phospholipase C C-terminal" evidence="6">
    <location>
        <begin position="537"/>
        <end position="655"/>
    </location>
</feature>
<evidence type="ECO:0000313" key="7">
    <source>
        <dbReference type="EMBL" id="WXB04831.1"/>
    </source>
</evidence>
<dbReference type="InterPro" id="IPR017850">
    <property type="entry name" value="Alkaline_phosphatase_core_sf"/>
</dbReference>
<protein>
    <recommendedName>
        <fullName evidence="2">phospholipase C</fullName>
        <ecNumber evidence="2">3.1.4.3</ecNumber>
    </recommendedName>
</protein>
<dbReference type="PANTHER" id="PTHR31956:SF1">
    <property type="entry name" value="NON-SPECIFIC PHOSPHOLIPASE C1"/>
    <property type="match status" value="1"/>
</dbReference>
<feature type="compositionally biased region" description="Polar residues" evidence="4">
    <location>
        <begin position="518"/>
        <end position="529"/>
    </location>
</feature>
<dbReference type="Pfam" id="PF05506">
    <property type="entry name" value="PLipase_C_C"/>
    <property type="match status" value="2"/>
</dbReference>
<dbReference type="EMBL" id="CP089983">
    <property type="protein sequence ID" value="WXB04831.1"/>
    <property type="molecule type" value="Genomic_DNA"/>
</dbReference>
<dbReference type="InterPro" id="IPR007312">
    <property type="entry name" value="Phosphoesterase"/>
</dbReference>
<evidence type="ECO:0000259" key="6">
    <source>
        <dbReference type="Pfam" id="PF05506"/>
    </source>
</evidence>
<gene>
    <name evidence="7" type="ORF">LVJ94_49055</name>
</gene>
<dbReference type="InterPro" id="IPR006311">
    <property type="entry name" value="TAT_signal"/>
</dbReference>
<dbReference type="PANTHER" id="PTHR31956">
    <property type="entry name" value="NON-SPECIFIC PHOSPHOLIPASE C4-RELATED"/>
    <property type="match status" value="1"/>
</dbReference>
<feature type="chain" id="PRO_5047432167" description="phospholipase C" evidence="5">
    <location>
        <begin position="25"/>
        <end position="765"/>
    </location>
</feature>
<dbReference type="NCBIfam" id="TIGR03396">
    <property type="entry name" value="PC_PLC"/>
    <property type="match status" value="1"/>
</dbReference>
<evidence type="ECO:0000256" key="4">
    <source>
        <dbReference type="SAM" id="MobiDB-lite"/>
    </source>
</evidence>
<accession>A0ABZ2L4V0</accession>
<keyword evidence="8" id="KW-1185">Reference proteome</keyword>
<evidence type="ECO:0000313" key="8">
    <source>
        <dbReference type="Proteomes" id="UP001374803"/>
    </source>
</evidence>
<feature type="region of interest" description="Disordered" evidence="4">
    <location>
        <begin position="746"/>
        <end position="765"/>
    </location>
</feature>
<dbReference type="Proteomes" id="UP001374803">
    <property type="component" value="Chromosome"/>
</dbReference>
<dbReference type="Gene3D" id="3.40.720.10">
    <property type="entry name" value="Alkaline Phosphatase, subunit A"/>
    <property type="match status" value="2"/>
</dbReference>
<sequence>MSKQDRRQFLKFGVSAATSAAVLAALPKSIQAALATPANRVSGTLQDVEHIIVLMQENRSFDHYFGTFNGVRGFGDPRPVPLPSGRTVWYQPVGRHGDRRSGHQNVGFDHWHEKDAWYEGDPAAQNRLPYVLPFRLNAKKTRAQYLQGTDHSWKLEQGIFKNWDVWVPLKSEMSMGYFHAKDDLPFYYQLANAFTICDAYHCSIFGNTEPNRQYYTSGASVYTMSGHDGNTKKRLKGQELDNNWTGDMDKDEPWSGLSWKSYAQQLQEHGVAWKVYQALSNYGCNSFAYHSYFRKLDKSSELYARGRAYTPAQGHETPAETVARAIKTDVERKQLPSVAWVICPDAYCEHPTACPAAGQEFVDKVLEALTSDPDTWSKTIFILNYDENDGLFDHVPPYVPPVNTRHYGYQGLSTVCVDEENYNGVPIGLGPRVPMLVVSPWSKGGWVCSQVFDHTSVLRLIEKRFGVKCDNISPWRRTVCGDLTSAFDFKTPDAAWVTTLPDTSGYVKAADEVYQRTSYPQRPASQTKPIQARGQRPARPLPYEMRTAARVDPAARKVWLDFANPGAAGAPFIVYQREGTLYDDSDKVYDRDDTVFTTPNHVVQPANDHQGPWQYTVEAGKSLSDSWAPSTSGALAGIYHLSVYGPNGYYYECRGSVDAKTLPEVTLEYIPSEGNVALRLENPGPEDRIFVVANAFNPDHPRTVRVAAGTSAREKWDLSRSSRWFDLLVTTEGEDPVLRRFAGHVETGQRSATDPRMGGEALELR</sequence>
<dbReference type="Pfam" id="PF04185">
    <property type="entry name" value="Phosphoesterase"/>
    <property type="match status" value="1"/>
</dbReference>
<feature type="signal peptide" evidence="5">
    <location>
        <begin position="1"/>
        <end position="24"/>
    </location>
</feature>